<comment type="similarity">
    <text evidence="1">Belongs to the class-III pyridoxal-phosphate-dependent aminotransferase family.</text>
</comment>
<dbReference type="InterPro" id="IPR015422">
    <property type="entry name" value="PyrdxlP-dep_Trfase_small"/>
</dbReference>
<evidence type="ECO:0000256" key="1">
    <source>
        <dbReference type="ARBA" id="ARBA00008954"/>
    </source>
</evidence>
<dbReference type="PANTHER" id="PTHR45688">
    <property type="match status" value="1"/>
</dbReference>
<protein>
    <recommendedName>
        <fullName evidence="4">Aspartate aminotransferase family protein</fullName>
    </recommendedName>
</protein>
<sequence>MSLRQRRTKHLGNASQFFYKEPLHIVKGEDVWLIDNGGKRYLDVYNNVAHIGHSNPEVVEAISKQAATLNTNTRYIHENIVQLAERLTATLDSKLEVCYFCCSGSEANDLALQIARHYTQQQGCLVTKNAYHGNTSAVFQLSPEDCSKELREDWVGLVGGPREYLDNKEKQLTHSFKVAEELKKAGHAPAAFITDNIFSSEGVFSVPEDYLKDMYDLIKSFNGLTIADEVQSGFGRTGEYMWGFQHDHVVPDIVTLGKPMGNGHPIAAVITTHEIAQAFNKKYGYFNTFGGNPVAAAAGLAVITYIQKHGLIEHSKLVGSYFKEGIERLAGSLNMIQEVRGSGLFIGVELRSSNETSEALEGLLAEGILVGQTGPDNNVIKLRPPITFKKEHADIAIQGLKKVLTLKA</sequence>
<dbReference type="Gene3D" id="3.90.1150.10">
    <property type="entry name" value="Aspartate Aminotransferase, domain 1"/>
    <property type="match status" value="1"/>
</dbReference>
<accession>A0A381Q7J4</accession>
<gene>
    <name evidence="3" type="ORF">METZ01_LOCUS28145</name>
</gene>
<reference evidence="3" key="1">
    <citation type="submission" date="2018-05" db="EMBL/GenBank/DDBJ databases">
        <authorList>
            <person name="Lanie J.A."/>
            <person name="Ng W.-L."/>
            <person name="Kazmierczak K.M."/>
            <person name="Andrzejewski T.M."/>
            <person name="Davidsen T.M."/>
            <person name="Wayne K.J."/>
            <person name="Tettelin H."/>
            <person name="Glass J.I."/>
            <person name="Rusch D."/>
            <person name="Podicherti R."/>
            <person name="Tsui H.-C.T."/>
            <person name="Winkler M.E."/>
        </authorList>
    </citation>
    <scope>NUCLEOTIDE SEQUENCE</scope>
</reference>
<name>A0A381Q7J4_9ZZZZ</name>
<dbReference type="AlphaFoldDB" id="A0A381Q7J4"/>
<evidence type="ECO:0000313" key="3">
    <source>
        <dbReference type="EMBL" id="SUZ75291.1"/>
    </source>
</evidence>
<dbReference type="SUPFAM" id="SSF53383">
    <property type="entry name" value="PLP-dependent transferases"/>
    <property type="match status" value="1"/>
</dbReference>
<dbReference type="GO" id="GO:0030170">
    <property type="term" value="F:pyridoxal phosphate binding"/>
    <property type="evidence" value="ECO:0007669"/>
    <property type="project" value="InterPro"/>
</dbReference>
<dbReference type="InterPro" id="IPR015424">
    <property type="entry name" value="PyrdxlP-dep_Trfase"/>
</dbReference>
<dbReference type="GO" id="GO:0005739">
    <property type="term" value="C:mitochondrion"/>
    <property type="evidence" value="ECO:0007669"/>
    <property type="project" value="TreeGrafter"/>
</dbReference>
<dbReference type="EMBL" id="UINC01001239">
    <property type="protein sequence ID" value="SUZ75291.1"/>
    <property type="molecule type" value="Genomic_DNA"/>
</dbReference>
<evidence type="ECO:0000256" key="2">
    <source>
        <dbReference type="ARBA" id="ARBA00022898"/>
    </source>
</evidence>
<dbReference type="GO" id="GO:0008483">
    <property type="term" value="F:transaminase activity"/>
    <property type="evidence" value="ECO:0007669"/>
    <property type="project" value="InterPro"/>
</dbReference>
<dbReference type="CDD" id="cd00610">
    <property type="entry name" value="OAT_like"/>
    <property type="match status" value="1"/>
</dbReference>
<dbReference type="PANTHER" id="PTHR45688:SF13">
    <property type="entry name" value="ALANINE--GLYOXYLATE AMINOTRANSFERASE 2-LIKE"/>
    <property type="match status" value="1"/>
</dbReference>
<dbReference type="PIRSF" id="PIRSF000521">
    <property type="entry name" value="Transaminase_4ab_Lys_Orn"/>
    <property type="match status" value="1"/>
</dbReference>
<dbReference type="Pfam" id="PF00202">
    <property type="entry name" value="Aminotran_3"/>
    <property type="match status" value="1"/>
</dbReference>
<dbReference type="Gene3D" id="3.40.640.10">
    <property type="entry name" value="Type I PLP-dependent aspartate aminotransferase-like (Major domain)"/>
    <property type="match status" value="1"/>
</dbReference>
<keyword evidence="2" id="KW-0663">Pyridoxal phosphate</keyword>
<dbReference type="InterPro" id="IPR015421">
    <property type="entry name" value="PyrdxlP-dep_Trfase_major"/>
</dbReference>
<evidence type="ECO:0008006" key="4">
    <source>
        <dbReference type="Google" id="ProtNLM"/>
    </source>
</evidence>
<dbReference type="InterPro" id="IPR005814">
    <property type="entry name" value="Aminotrans_3"/>
</dbReference>
<organism evidence="3">
    <name type="scientific">marine metagenome</name>
    <dbReference type="NCBI Taxonomy" id="408172"/>
    <lineage>
        <taxon>unclassified sequences</taxon>
        <taxon>metagenomes</taxon>
        <taxon>ecological metagenomes</taxon>
    </lineage>
</organism>
<proteinExistence type="inferred from homology"/>